<feature type="binding site" evidence="7">
    <location>
        <position position="112"/>
    </location>
    <ligand>
        <name>Zn(2+)</name>
        <dbReference type="ChEBI" id="CHEBI:29105"/>
        <label>1</label>
    </ligand>
</feature>
<dbReference type="InterPro" id="IPR017782">
    <property type="entry name" value="Hydroxyacylglutathione_Hdrlase"/>
</dbReference>
<evidence type="ECO:0000256" key="4">
    <source>
        <dbReference type="ARBA" id="ARBA00022723"/>
    </source>
</evidence>
<evidence type="ECO:0000256" key="3">
    <source>
        <dbReference type="ARBA" id="ARBA00006759"/>
    </source>
</evidence>
<comment type="function">
    <text evidence="7">Thiolesterase that catalyzes the hydrolysis of S-D-lactoyl-glutathione to form glutathione and D-lactic acid.</text>
</comment>
<dbReference type="GO" id="GO:0046872">
    <property type="term" value="F:metal ion binding"/>
    <property type="evidence" value="ECO:0007669"/>
    <property type="project" value="UniProtKB-KW"/>
</dbReference>
<feature type="domain" description="Metallo-beta-lactamase" evidence="8">
    <location>
        <begin position="15"/>
        <end position="172"/>
    </location>
</feature>
<dbReference type="SMART" id="SM00849">
    <property type="entry name" value="Lactamase_B"/>
    <property type="match status" value="1"/>
</dbReference>
<feature type="binding site" evidence="7">
    <location>
        <position position="134"/>
    </location>
    <ligand>
        <name>Zn(2+)</name>
        <dbReference type="ChEBI" id="CHEBI:29105"/>
        <label>1</label>
    </ligand>
</feature>
<proteinExistence type="inferred from homology"/>
<name>A0A5S9NFG0_9GAMM</name>
<evidence type="ECO:0000313" key="12">
    <source>
        <dbReference type="Proteomes" id="UP000439591"/>
    </source>
</evidence>
<dbReference type="AlphaFoldDB" id="A0A5S9NFG0"/>
<dbReference type="InterPro" id="IPR032282">
    <property type="entry name" value="HAGH_C"/>
</dbReference>
<reference evidence="11 12" key="1">
    <citation type="submission" date="2019-11" db="EMBL/GenBank/DDBJ databases">
        <authorList>
            <person name="Holert J."/>
        </authorList>
    </citation>
    <scope>NUCLEOTIDE SEQUENCE [LARGE SCALE GENOMIC DNA]</scope>
    <source>
        <strain evidence="10">BC3_2A</strain>
        <strain evidence="9">SB11_1A</strain>
    </source>
</reference>
<dbReference type="Pfam" id="PF16123">
    <property type="entry name" value="HAGH_C"/>
    <property type="match status" value="1"/>
</dbReference>
<dbReference type="HAMAP" id="MF_01374">
    <property type="entry name" value="Glyoxalase_2"/>
    <property type="match status" value="1"/>
</dbReference>
<keyword evidence="6 7" id="KW-0862">Zinc</keyword>
<dbReference type="NCBIfam" id="TIGR03413">
    <property type="entry name" value="GSH_gloB"/>
    <property type="match status" value="1"/>
</dbReference>
<evidence type="ECO:0000256" key="5">
    <source>
        <dbReference type="ARBA" id="ARBA00022801"/>
    </source>
</evidence>
<dbReference type="InterPro" id="IPR035680">
    <property type="entry name" value="Clx_II_MBL"/>
</dbReference>
<gene>
    <name evidence="9" type="primary">gloB_2</name>
    <name evidence="7" type="synonym">gloB</name>
    <name evidence="9" type="ORF">IHBHHGIJ_01716</name>
    <name evidence="10" type="ORF">KFEGEMFD_01318</name>
</gene>
<feature type="binding site" evidence="7">
    <location>
        <position position="61"/>
    </location>
    <ligand>
        <name>Zn(2+)</name>
        <dbReference type="ChEBI" id="CHEBI:29105"/>
        <label>2</label>
    </ligand>
</feature>
<dbReference type="GO" id="GO:0019243">
    <property type="term" value="P:methylglyoxal catabolic process to D-lactate via S-lactoyl-glutathione"/>
    <property type="evidence" value="ECO:0007669"/>
    <property type="project" value="UniProtKB-UniRule"/>
</dbReference>
<feature type="binding site" evidence="7">
    <location>
        <position position="172"/>
    </location>
    <ligand>
        <name>Zn(2+)</name>
        <dbReference type="ChEBI" id="CHEBI:29105"/>
        <label>2</label>
    </ligand>
</feature>
<evidence type="ECO:0000259" key="8">
    <source>
        <dbReference type="SMART" id="SM00849"/>
    </source>
</evidence>
<evidence type="ECO:0000256" key="2">
    <source>
        <dbReference type="ARBA" id="ARBA00004963"/>
    </source>
</evidence>
<dbReference type="EMBL" id="CACSIM010000002">
    <property type="protein sequence ID" value="CAA0095803.1"/>
    <property type="molecule type" value="Genomic_DNA"/>
</dbReference>
<comment type="catalytic activity">
    <reaction evidence="1 7">
        <text>an S-(2-hydroxyacyl)glutathione + H2O = a 2-hydroxy carboxylate + glutathione + H(+)</text>
        <dbReference type="Rhea" id="RHEA:21864"/>
        <dbReference type="ChEBI" id="CHEBI:15377"/>
        <dbReference type="ChEBI" id="CHEBI:15378"/>
        <dbReference type="ChEBI" id="CHEBI:57925"/>
        <dbReference type="ChEBI" id="CHEBI:58896"/>
        <dbReference type="ChEBI" id="CHEBI:71261"/>
        <dbReference type="EC" id="3.1.2.6"/>
    </reaction>
</comment>
<evidence type="ECO:0000256" key="7">
    <source>
        <dbReference type="HAMAP-Rule" id="MF_01374"/>
    </source>
</evidence>
<evidence type="ECO:0000313" key="11">
    <source>
        <dbReference type="Proteomes" id="UP000435877"/>
    </source>
</evidence>
<dbReference type="CDD" id="cd07723">
    <property type="entry name" value="hydroxyacylglutathione_hydrolase_MBL-fold"/>
    <property type="match status" value="1"/>
</dbReference>
<organism evidence="9 11">
    <name type="scientific">Zhongshania aliphaticivorans</name>
    <dbReference type="NCBI Taxonomy" id="1470434"/>
    <lineage>
        <taxon>Bacteria</taxon>
        <taxon>Pseudomonadati</taxon>
        <taxon>Pseudomonadota</taxon>
        <taxon>Gammaproteobacteria</taxon>
        <taxon>Cellvibrionales</taxon>
        <taxon>Spongiibacteraceae</taxon>
        <taxon>Zhongshania</taxon>
    </lineage>
</organism>
<feature type="binding site" evidence="7">
    <location>
        <position position="56"/>
    </location>
    <ligand>
        <name>Zn(2+)</name>
        <dbReference type="ChEBI" id="CHEBI:29105"/>
        <label>1</label>
    </ligand>
</feature>
<evidence type="ECO:0000256" key="1">
    <source>
        <dbReference type="ARBA" id="ARBA00001623"/>
    </source>
</evidence>
<dbReference type="GO" id="GO:0004416">
    <property type="term" value="F:hydroxyacylglutathione hydrolase activity"/>
    <property type="evidence" value="ECO:0007669"/>
    <property type="project" value="UniProtKB-UniRule"/>
</dbReference>
<dbReference type="SUPFAM" id="SSF56281">
    <property type="entry name" value="Metallo-hydrolase/oxidoreductase"/>
    <property type="match status" value="1"/>
</dbReference>
<dbReference type="InterPro" id="IPR036866">
    <property type="entry name" value="RibonucZ/Hydroxyglut_hydro"/>
</dbReference>
<dbReference type="Proteomes" id="UP000439591">
    <property type="component" value="Unassembled WGS sequence"/>
</dbReference>
<evidence type="ECO:0000313" key="10">
    <source>
        <dbReference type="EMBL" id="CAA0095803.1"/>
    </source>
</evidence>
<comment type="similarity">
    <text evidence="3 7">Belongs to the metallo-beta-lactamase superfamily. Glyoxalase II family.</text>
</comment>
<protein>
    <recommendedName>
        <fullName evidence="7">Hydroxyacylglutathione hydrolase</fullName>
        <ecNumber evidence="7">3.1.2.6</ecNumber>
    </recommendedName>
    <alternativeName>
        <fullName evidence="7">Glyoxalase II</fullName>
        <shortName evidence="7">Glx II</shortName>
    </alternativeName>
</protein>
<dbReference type="Proteomes" id="UP000435877">
    <property type="component" value="Unassembled WGS sequence"/>
</dbReference>
<dbReference type="PIRSF" id="PIRSF005457">
    <property type="entry name" value="Glx"/>
    <property type="match status" value="1"/>
</dbReference>
<feature type="binding site" evidence="7">
    <location>
        <position position="134"/>
    </location>
    <ligand>
        <name>Zn(2+)</name>
        <dbReference type="ChEBI" id="CHEBI:29105"/>
        <label>2</label>
    </ligand>
</feature>
<dbReference type="InterPro" id="IPR001279">
    <property type="entry name" value="Metallo-B-lactamas"/>
</dbReference>
<dbReference type="EMBL" id="CACSIK010000001">
    <property type="protein sequence ID" value="CAA0089143.1"/>
    <property type="molecule type" value="Genomic_DNA"/>
</dbReference>
<dbReference type="Pfam" id="PF00753">
    <property type="entry name" value="Lactamase_B"/>
    <property type="match status" value="1"/>
</dbReference>
<keyword evidence="11" id="KW-1185">Reference proteome</keyword>
<dbReference type="UniPathway" id="UPA00619">
    <property type="reaction ID" value="UER00676"/>
</dbReference>
<dbReference type="RefSeq" id="WP_235035626.1">
    <property type="nucleotide sequence ID" value="NZ_CACSIK010000001.1"/>
</dbReference>
<sequence>MTIMLSISPIYAFSDNYIWCVARDRQAVIVDPGDAAPVLEHLKETGLSLSAIIITHHHFDHVGGIELLLKEYPNTPVYGPQNQCESINHRLKHNDSLTLLGHTFTVLAVPGHTLDHIAYFHADSNSTPVLFCGDTLFAGGCGRLFEGTPEQMLNSLQLIQALPADTNIYCAHEYTLSNLKFALAVEPQNQDLQARIASAKSTREANLPTVPSQMALELLTNPFLRTEYSTVEHSVATHTGLKHRNQKDIFAGLRKWKDDF</sequence>
<feature type="binding site" evidence="7">
    <location>
        <position position="58"/>
    </location>
    <ligand>
        <name>Zn(2+)</name>
        <dbReference type="ChEBI" id="CHEBI:29105"/>
        <label>1</label>
    </ligand>
</feature>
<accession>A0A5S9NFG0</accession>
<keyword evidence="5 7" id="KW-0378">Hydrolase</keyword>
<comment type="pathway">
    <text evidence="2 7">Secondary metabolite metabolism; methylglyoxal degradation; (R)-lactate from methylglyoxal: step 2/2.</text>
</comment>
<dbReference type="InterPro" id="IPR050110">
    <property type="entry name" value="Glyoxalase_II_hydrolase"/>
</dbReference>
<dbReference type="PANTHER" id="PTHR43705:SF1">
    <property type="entry name" value="HYDROXYACYLGLUTATHIONE HYDROLASE GLOB"/>
    <property type="match status" value="1"/>
</dbReference>
<feature type="binding site" evidence="7">
    <location>
        <position position="60"/>
    </location>
    <ligand>
        <name>Zn(2+)</name>
        <dbReference type="ChEBI" id="CHEBI:29105"/>
        <label>2</label>
    </ligand>
</feature>
<keyword evidence="4 7" id="KW-0479">Metal-binding</keyword>
<evidence type="ECO:0000256" key="6">
    <source>
        <dbReference type="ARBA" id="ARBA00022833"/>
    </source>
</evidence>
<comment type="subunit">
    <text evidence="7">Monomer.</text>
</comment>
<dbReference type="EC" id="3.1.2.6" evidence="7"/>
<dbReference type="Gene3D" id="3.60.15.10">
    <property type="entry name" value="Ribonuclease Z/Hydroxyacylglutathione hydrolase-like"/>
    <property type="match status" value="1"/>
</dbReference>
<dbReference type="PANTHER" id="PTHR43705">
    <property type="entry name" value="HYDROXYACYLGLUTATHIONE HYDROLASE"/>
    <property type="match status" value="1"/>
</dbReference>
<evidence type="ECO:0000313" key="9">
    <source>
        <dbReference type="EMBL" id="CAA0089143.1"/>
    </source>
</evidence>
<comment type="cofactor">
    <cofactor evidence="7">
        <name>Zn(2+)</name>
        <dbReference type="ChEBI" id="CHEBI:29105"/>
    </cofactor>
    <text evidence="7">Binds 2 Zn(2+) ions per subunit.</text>
</comment>